<dbReference type="KEGG" id="aser:Asera_57490"/>
<keyword evidence="1" id="KW-1133">Transmembrane helix</keyword>
<evidence type="ECO:0000313" key="2">
    <source>
        <dbReference type="EMBL" id="BCJ31641.1"/>
    </source>
</evidence>
<dbReference type="RefSeq" id="WP_212804749.1">
    <property type="nucleotide sequence ID" value="NZ_AP023354.1"/>
</dbReference>
<feature type="transmembrane region" description="Helical" evidence="1">
    <location>
        <begin position="53"/>
        <end position="73"/>
    </location>
</feature>
<keyword evidence="1" id="KW-0472">Membrane</keyword>
<proteinExistence type="predicted"/>
<name>A0A810LBK6_9ACTN</name>
<reference evidence="2" key="1">
    <citation type="submission" date="2020-08" db="EMBL/GenBank/DDBJ databases">
        <title>Whole genome shotgun sequence of Actinocatenispora sera NBRC 101916.</title>
        <authorList>
            <person name="Komaki H."/>
            <person name="Tamura T."/>
        </authorList>
    </citation>
    <scope>NUCLEOTIDE SEQUENCE</scope>
    <source>
        <strain evidence="2">NBRC 101916</strain>
    </source>
</reference>
<feature type="transmembrane region" description="Helical" evidence="1">
    <location>
        <begin position="21"/>
        <end position="47"/>
    </location>
</feature>
<dbReference type="AlphaFoldDB" id="A0A810LBK6"/>
<accession>A0A810LBK6</accession>
<gene>
    <name evidence="2" type="ORF">Asera_57490</name>
</gene>
<evidence type="ECO:0000313" key="3">
    <source>
        <dbReference type="Proteomes" id="UP000680750"/>
    </source>
</evidence>
<keyword evidence="1" id="KW-0812">Transmembrane</keyword>
<organism evidence="2 3">
    <name type="scientific">Actinocatenispora sera</name>
    <dbReference type="NCBI Taxonomy" id="390989"/>
    <lineage>
        <taxon>Bacteria</taxon>
        <taxon>Bacillati</taxon>
        <taxon>Actinomycetota</taxon>
        <taxon>Actinomycetes</taxon>
        <taxon>Micromonosporales</taxon>
        <taxon>Micromonosporaceae</taxon>
        <taxon>Actinocatenispora</taxon>
    </lineage>
</organism>
<evidence type="ECO:0008006" key="4">
    <source>
        <dbReference type="Google" id="ProtNLM"/>
    </source>
</evidence>
<evidence type="ECO:0000256" key="1">
    <source>
        <dbReference type="SAM" id="Phobius"/>
    </source>
</evidence>
<dbReference type="Proteomes" id="UP000680750">
    <property type="component" value="Chromosome"/>
</dbReference>
<sequence length="81" mass="8331">MTTKSAPHVDSPTEKNYPHALAGAVSSALLGAAIAWIIAFVVFAIVLDDVSTSSWPAACAALAGAGTYIGKWVSLKISKRS</sequence>
<protein>
    <recommendedName>
        <fullName evidence="4">DUF2530 domain-containing protein</fullName>
    </recommendedName>
</protein>
<keyword evidence="3" id="KW-1185">Reference proteome</keyword>
<dbReference type="EMBL" id="AP023354">
    <property type="protein sequence ID" value="BCJ31641.1"/>
    <property type="molecule type" value="Genomic_DNA"/>
</dbReference>